<feature type="domain" description="Acyltransferase 3" evidence="2">
    <location>
        <begin position="24"/>
        <end position="349"/>
    </location>
</feature>
<gene>
    <name evidence="4" type="ORF">GCM10009559_49350</name>
</gene>
<keyword evidence="1" id="KW-0472">Membrane</keyword>
<keyword evidence="4" id="KW-0012">Acyltransferase</keyword>
<feature type="transmembrane region" description="Helical" evidence="1">
    <location>
        <begin position="49"/>
        <end position="66"/>
    </location>
</feature>
<feature type="transmembrane region" description="Helical" evidence="1">
    <location>
        <begin position="87"/>
        <end position="106"/>
    </location>
</feature>
<dbReference type="Proteomes" id="UP001499967">
    <property type="component" value="Unassembled WGS sequence"/>
</dbReference>
<feature type="transmembrane region" description="Helical" evidence="1">
    <location>
        <begin position="185"/>
        <end position="204"/>
    </location>
</feature>
<dbReference type="InterPro" id="IPR043968">
    <property type="entry name" value="SGNH"/>
</dbReference>
<evidence type="ECO:0000259" key="3">
    <source>
        <dbReference type="Pfam" id="PF19040"/>
    </source>
</evidence>
<keyword evidence="1" id="KW-0812">Transmembrane</keyword>
<name>A0ABN1QYH3_9PSEU</name>
<feature type="transmembrane region" description="Helical" evidence="1">
    <location>
        <begin position="248"/>
        <end position="268"/>
    </location>
</feature>
<feature type="domain" description="SGNH" evidence="3">
    <location>
        <begin position="474"/>
        <end position="675"/>
    </location>
</feature>
<evidence type="ECO:0000259" key="2">
    <source>
        <dbReference type="Pfam" id="PF01757"/>
    </source>
</evidence>
<dbReference type="Pfam" id="PF01757">
    <property type="entry name" value="Acyl_transf_3"/>
    <property type="match status" value="1"/>
</dbReference>
<evidence type="ECO:0000256" key="1">
    <source>
        <dbReference type="SAM" id="Phobius"/>
    </source>
</evidence>
<evidence type="ECO:0000313" key="4">
    <source>
        <dbReference type="EMBL" id="GAA0949275.1"/>
    </source>
</evidence>
<feature type="transmembrane region" description="Helical" evidence="1">
    <location>
        <begin position="160"/>
        <end position="178"/>
    </location>
</feature>
<evidence type="ECO:0000313" key="5">
    <source>
        <dbReference type="Proteomes" id="UP001499967"/>
    </source>
</evidence>
<dbReference type="GO" id="GO:0016746">
    <property type="term" value="F:acyltransferase activity"/>
    <property type="evidence" value="ECO:0007669"/>
    <property type="project" value="UniProtKB-KW"/>
</dbReference>
<dbReference type="RefSeq" id="WP_343943922.1">
    <property type="nucleotide sequence ID" value="NZ_BAAAHP010000148.1"/>
</dbReference>
<dbReference type="PANTHER" id="PTHR23028:SF53">
    <property type="entry name" value="ACYL_TRANSF_3 DOMAIN-CONTAINING PROTEIN"/>
    <property type="match status" value="1"/>
</dbReference>
<protein>
    <submittedName>
        <fullName evidence="4">Acyltransferase family protein</fullName>
    </submittedName>
</protein>
<dbReference type="EMBL" id="BAAAHP010000148">
    <property type="protein sequence ID" value="GAA0949275.1"/>
    <property type="molecule type" value="Genomic_DNA"/>
</dbReference>
<keyword evidence="5" id="KW-1185">Reference proteome</keyword>
<dbReference type="PANTHER" id="PTHR23028">
    <property type="entry name" value="ACETYLTRANSFERASE"/>
    <property type="match status" value="1"/>
</dbReference>
<reference evidence="4 5" key="1">
    <citation type="journal article" date="2019" name="Int. J. Syst. Evol. Microbiol.">
        <title>The Global Catalogue of Microorganisms (GCM) 10K type strain sequencing project: providing services to taxonomists for standard genome sequencing and annotation.</title>
        <authorList>
            <consortium name="The Broad Institute Genomics Platform"/>
            <consortium name="The Broad Institute Genome Sequencing Center for Infectious Disease"/>
            <person name="Wu L."/>
            <person name="Ma J."/>
        </authorList>
    </citation>
    <scope>NUCLEOTIDE SEQUENCE [LARGE SCALE GENOMIC DNA]</scope>
    <source>
        <strain evidence="4 5">JCM 11117</strain>
    </source>
</reference>
<organism evidence="4 5">
    <name type="scientific">Pseudonocardia zijingensis</name>
    <dbReference type="NCBI Taxonomy" id="153376"/>
    <lineage>
        <taxon>Bacteria</taxon>
        <taxon>Bacillati</taxon>
        <taxon>Actinomycetota</taxon>
        <taxon>Actinomycetes</taxon>
        <taxon>Pseudonocardiales</taxon>
        <taxon>Pseudonocardiaceae</taxon>
        <taxon>Pseudonocardia</taxon>
    </lineage>
</organism>
<dbReference type="Pfam" id="PF19040">
    <property type="entry name" value="SGNH"/>
    <property type="match status" value="1"/>
</dbReference>
<accession>A0ABN1QYH3</accession>
<keyword evidence="4" id="KW-0808">Transferase</keyword>
<dbReference type="InterPro" id="IPR002656">
    <property type="entry name" value="Acyl_transf_3_dom"/>
</dbReference>
<comment type="caution">
    <text evidence="4">The sequence shown here is derived from an EMBL/GenBank/DDBJ whole genome shotgun (WGS) entry which is preliminary data.</text>
</comment>
<proteinExistence type="predicted"/>
<feature type="transmembrane region" description="Helical" evidence="1">
    <location>
        <begin position="216"/>
        <end position="236"/>
    </location>
</feature>
<feature type="transmembrane region" description="Helical" evidence="1">
    <location>
        <begin position="377"/>
        <end position="394"/>
    </location>
</feature>
<dbReference type="InterPro" id="IPR050879">
    <property type="entry name" value="Acyltransferase_3"/>
</dbReference>
<keyword evidence="1" id="KW-1133">Transmembrane helix</keyword>
<feature type="transmembrane region" description="Helical" evidence="1">
    <location>
        <begin position="337"/>
        <end position="356"/>
    </location>
</feature>
<sequence length="685" mass="73686">MTPREQQGGRPLVGAAVATGYRPELQGLRALAVLLVAVYHIWVGRVSGGVDVFFLVSGFLLTGQLLRAAERGDLDARRRWVRSLSRLVPAAAVVLVATTVAAALVLPEGRWGQTVREIVAAALFLENWQLAADSVDYAARNNVESVAQHFWSLSVQVQVFLLWPLLFAVVALACRSVVRETRAAALHRAATMALLGVFVTSLVYSVELTIANQPLAYFHTLTRLWEFALGGLLALHGDRIVLSARRRVAAGWTGVVGLVACGAVIPVAQAFPGIAALWPTGCAALVLLAGRTGAPLGADRLLTSAPARYLGDISYGLYLWHWPLLVLYQQATEEQTVGFGAGALIITAAAGLAALTHEFVEKPLARRRGGARQQARITVGCTAAVVVVALAWQFSAAMRHDPEAAVGDDEHPGARALLMDEEPAPAPLLPSAMAVTEDWVRIERWDCSPMAGFPMDVCAQPLPVAEDTQEPVLPDRRIVVVGDSHAQQLTGALLPIAQQHNWQIIVMARGACPFSTVSEVNPDEEDCLAWNAAAADEITALQPDAVVTLATRDARVGHTEQTPAGFVEQWRKLDEQGIPVLALRDNPRFDWSVPDCVQTRPEDLDGCGVERAAVYAPTPPWVDLPDVPPNVSFVDIADAVCDTERCPPVIGNVLVYMDDNHLTATYSTSMADVLASRIEEGLGWP</sequence>